<dbReference type="SUPFAM" id="SSF56317">
    <property type="entry name" value="Carbon-nitrogen hydrolase"/>
    <property type="match status" value="1"/>
</dbReference>
<dbReference type="GO" id="GO:0016836">
    <property type="term" value="F:hydro-lyase activity"/>
    <property type="evidence" value="ECO:0007669"/>
    <property type="project" value="UniProtKB-ARBA"/>
</dbReference>
<feature type="active site" description="Proton acceptor" evidence="2">
    <location>
        <position position="115"/>
    </location>
</feature>
<comment type="caution">
    <text evidence="5">The sequence shown here is derived from an EMBL/GenBank/DDBJ whole genome shotgun (WGS) entry which is preliminary data.</text>
</comment>
<dbReference type="Gene3D" id="3.60.110.10">
    <property type="entry name" value="Carbon-nitrogen hydrolase"/>
    <property type="match status" value="1"/>
</dbReference>
<dbReference type="GO" id="GO:0000257">
    <property type="term" value="F:nitrilase activity"/>
    <property type="evidence" value="ECO:0007669"/>
    <property type="project" value="UniProtKB-ARBA"/>
</dbReference>
<dbReference type="InterPro" id="IPR044149">
    <property type="entry name" value="Nitrilases_CHs"/>
</dbReference>
<dbReference type="PROSITE" id="PS50263">
    <property type="entry name" value="CN_HYDROLASE"/>
    <property type="match status" value="1"/>
</dbReference>
<reference evidence="5 6" key="1">
    <citation type="journal article" date="2023" name="Mol. Phylogenet. Evol.">
        <title>Genome-scale phylogeny and comparative genomics of the fungal order Sordariales.</title>
        <authorList>
            <person name="Hensen N."/>
            <person name="Bonometti L."/>
            <person name="Westerberg I."/>
            <person name="Brannstrom I.O."/>
            <person name="Guillou S."/>
            <person name="Cros-Aarteil S."/>
            <person name="Calhoun S."/>
            <person name="Haridas S."/>
            <person name="Kuo A."/>
            <person name="Mondo S."/>
            <person name="Pangilinan J."/>
            <person name="Riley R."/>
            <person name="LaButti K."/>
            <person name="Andreopoulos B."/>
            <person name="Lipzen A."/>
            <person name="Chen C."/>
            <person name="Yan M."/>
            <person name="Daum C."/>
            <person name="Ng V."/>
            <person name="Clum A."/>
            <person name="Steindorff A."/>
            <person name="Ohm R.A."/>
            <person name="Martin F."/>
            <person name="Silar P."/>
            <person name="Natvig D.O."/>
            <person name="Lalanne C."/>
            <person name="Gautier V."/>
            <person name="Ament-Velasquez S.L."/>
            <person name="Kruys A."/>
            <person name="Hutchinson M.I."/>
            <person name="Powell A.J."/>
            <person name="Barry K."/>
            <person name="Miller A.N."/>
            <person name="Grigoriev I.V."/>
            <person name="Debuchy R."/>
            <person name="Gladieux P."/>
            <person name="Hiltunen Thoren M."/>
            <person name="Johannesson H."/>
        </authorList>
    </citation>
    <scope>NUCLEOTIDE SEQUENCE [LARGE SCALE GENOMIC DNA]</scope>
    <source>
        <strain evidence="5 6">FGSC 10403</strain>
    </source>
</reference>
<feature type="domain" description="CN hydrolase" evidence="4">
    <location>
        <begin position="75"/>
        <end position="360"/>
    </location>
</feature>
<dbReference type="InterPro" id="IPR000132">
    <property type="entry name" value="Nitrilase/CN_hydratase_CS"/>
</dbReference>
<dbReference type="PANTHER" id="PTHR46044:SF1">
    <property type="entry name" value="CN HYDROLASE DOMAIN-CONTAINING PROTEIN"/>
    <property type="match status" value="1"/>
</dbReference>
<evidence type="ECO:0000259" key="4">
    <source>
        <dbReference type="PROSITE" id="PS50263"/>
    </source>
</evidence>
<dbReference type="PANTHER" id="PTHR46044">
    <property type="entry name" value="NITRILASE"/>
    <property type="match status" value="1"/>
</dbReference>
<dbReference type="Pfam" id="PF00795">
    <property type="entry name" value="CN_hydrolase"/>
    <property type="match status" value="1"/>
</dbReference>
<keyword evidence="6" id="KW-1185">Reference proteome</keyword>
<name>A0AAJ0MSS4_9PEZI</name>
<comment type="similarity">
    <text evidence="1">Belongs to the carbon-nitrogen hydrolase superfamily. Nitrilase family.</text>
</comment>
<dbReference type="RefSeq" id="XP_062694472.1">
    <property type="nucleotide sequence ID" value="XM_062837068.1"/>
</dbReference>
<dbReference type="EMBL" id="JAULSX010000003">
    <property type="protein sequence ID" value="KAK3495043.1"/>
    <property type="molecule type" value="Genomic_DNA"/>
</dbReference>
<dbReference type="InterPro" id="IPR003010">
    <property type="entry name" value="C-N_Hydrolase"/>
</dbReference>
<keyword evidence="3" id="KW-0732">Signal</keyword>
<dbReference type="AlphaFoldDB" id="A0AAJ0MSS4"/>
<dbReference type="GeneID" id="87874690"/>
<accession>A0AAJ0MSS4</accession>
<evidence type="ECO:0000256" key="2">
    <source>
        <dbReference type="PROSITE-ProRule" id="PRU10139"/>
    </source>
</evidence>
<dbReference type="CDD" id="cd07564">
    <property type="entry name" value="nitrilases_CHs"/>
    <property type="match status" value="1"/>
</dbReference>
<keyword evidence="5" id="KW-0378">Hydrolase</keyword>
<dbReference type="InterPro" id="IPR036526">
    <property type="entry name" value="C-N_Hydrolase_sf"/>
</dbReference>
<evidence type="ECO:0000313" key="6">
    <source>
        <dbReference type="Proteomes" id="UP001285908"/>
    </source>
</evidence>
<evidence type="ECO:0000256" key="3">
    <source>
        <dbReference type="SAM" id="SignalP"/>
    </source>
</evidence>
<evidence type="ECO:0000256" key="1">
    <source>
        <dbReference type="ARBA" id="ARBA00008129"/>
    </source>
</evidence>
<dbReference type="FunFam" id="3.60.110.10:FF:000042">
    <property type="entry name" value="Carbon-nitrogen hydrolase"/>
    <property type="match status" value="1"/>
</dbReference>
<protein>
    <submittedName>
        <fullName evidence="5">Carbon-nitrogen hydrolase</fullName>
    </submittedName>
</protein>
<sequence>MTSRFLISHIILRAALVLSRTTQEQTLAYNSLGPSSFTYRRPPLITITIISQTIPPIRHLNPSKMASQPSFSTKIKLAAAHSAPVYMSKSATLAKAINLIHAAARDGVSMLVFPETYVPGYPYFIECYPPLKQVAALAKYAEESVVVDEDLDGVVEACRTTGVSVVLGVSERMKGGYTCFNSQVFVAGGRGGGIKGTHRKLQPTYVERIIWAQGDGSTLKTWKGMLGSEADGREKSWNVGGLACWEHTMLLARQALITQQEHVHAAAWPALSTMAGFEESADSQIEALMKCHALTAQCFVVAASNYVDETCLEWMKENIGEQGFVKRGGGWSAVIHPFCNVLAGPVTGEKEELVTAEVDLKDLGMVKIWVDADGHYSRPEILPFVWDKEAYWEAGKKKHELRVSGVKGGEEAEKA</sequence>
<dbReference type="PROSITE" id="PS00920">
    <property type="entry name" value="NITRIL_CHT_1"/>
    <property type="match status" value="1"/>
</dbReference>
<organism evidence="5 6">
    <name type="scientific">Neurospora hispaniola</name>
    <dbReference type="NCBI Taxonomy" id="588809"/>
    <lineage>
        <taxon>Eukaryota</taxon>
        <taxon>Fungi</taxon>
        <taxon>Dikarya</taxon>
        <taxon>Ascomycota</taxon>
        <taxon>Pezizomycotina</taxon>
        <taxon>Sordariomycetes</taxon>
        <taxon>Sordariomycetidae</taxon>
        <taxon>Sordariales</taxon>
        <taxon>Sordariaceae</taxon>
        <taxon>Neurospora</taxon>
    </lineage>
</organism>
<evidence type="ECO:0000313" key="5">
    <source>
        <dbReference type="EMBL" id="KAK3495043.1"/>
    </source>
</evidence>
<dbReference type="Proteomes" id="UP001285908">
    <property type="component" value="Unassembled WGS sequence"/>
</dbReference>
<feature type="chain" id="PRO_5042504051" evidence="3">
    <location>
        <begin position="20"/>
        <end position="415"/>
    </location>
</feature>
<gene>
    <name evidence="5" type="ORF">B0T23DRAFT_378050</name>
</gene>
<proteinExistence type="inferred from homology"/>
<feature type="signal peptide" evidence="3">
    <location>
        <begin position="1"/>
        <end position="19"/>
    </location>
</feature>